<keyword evidence="2" id="KW-1185">Reference proteome</keyword>
<accession>A0A366JQY2</accession>
<name>A0A366JQY2_CYTFI</name>
<evidence type="ECO:0000313" key="1">
    <source>
        <dbReference type="EMBL" id="RBP90056.1"/>
    </source>
</evidence>
<comment type="caution">
    <text evidence="1">The sequence shown here is derived from an EMBL/GenBank/DDBJ whole genome shotgun (WGS) entry which is preliminary data.</text>
</comment>
<organism evidence="1 2">
    <name type="scientific">Cytobacillus firmus</name>
    <name type="common">Bacillus firmus</name>
    <dbReference type="NCBI Taxonomy" id="1399"/>
    <lineage>
        <taxon>Bacteria</taxon>
        <taxon>Bacillati</taxon>
        <taxon>Bacillota</taxon>
        <taxon>Bacilli</taxon>
        <taxon>Bacillales</taxon>
        <taxon>Bacillaceae</taxon>
        <taxon>Cytobacillus</taxon>
    </lineage>
</organism>
<dbReference type="EMBL" id="QNSF01000010">
    <property type="protein sequence ID" value="RBP90056.1"/>
    <property type="molecule type" value="Genomic_DNA"/>
</dbReference>
<protein>
    <submittedName>
        <fullName evidence="1">Uncharacterized protein</fullName>
    </submittedName>
</protein>
<sequence>MRISLPINSVWSYSKTGIPYLNPEIVLLFKAKNTRDKDHLDFIAINDYLDAEKKHWLRTVLETHEPGHKWIKSLF</sequence>
<proteinExistence type="predicted"/>
<dbReference type="RefSeq" id="WP_243856235.1">
    <property type="nucleotide sequence ID" value="NZ_QNSF01000010.1"/>
</dbReference>
<reference evidence="1 2" key="1">
    <citation type="submission" date="2018-06" db="EMBL/GenBank/DDBJ databases">
        <title>Freshwater and sediment microbial communities from various areas in North America, analyzing microbe dynamics in response to fracking.</title>
        <authorList>
            <person name="Lamendella R."/>
        </authorList>
    </citation>
    <scope>NUCLEOTIDE SEQUENCE [LARGE SCALE GENOMIC DNA]</scope>
    <source>
        <strain evidence="1 2">14_TX</strain>
    </source>
</reference>
<dbReference type="AlphaFoldDB" id="A0A366JQY2"/>
<gene>
    <name evidence="1" type="ORF">DFO70_110162</name>
</gene>
<dbReference type="Proteomes" id="UP000252731">
    <property type="component" value="Unassembled WGS sequence"/>
</dbReference>
<evidence type="ECO:0000313" key="2">
    <source>
        <dbReference type="Proteomes" id="UP000252731"/>
    </source>
</evidence>